<keyword evidence="7" id="KW-1185">Reference proteome</keyword>
<accession>A0A6A5U6E0</accession>
<keyword evidence="2" id="KW-0862">Zinc</keyword>
<keyword evidence="5" id="KW-0539">Nucleus</keyword>
<evidence type="ECO:0000256" key="3">
    <source>
        <dbReference type="ARBA" id="ARBA00023015"/>
    </source>
</evidence>
<dbReference type="AlphaFoldDB" id="A0A6A5U6E0"/>
<keyword evidence="3" id="KW-0805">Transcription regulation</keyword>
<gene>
    <name evidence="6" type="ORF">CC80DRAFT_403528</name>
</gene>
<dbReference type="OrthoDB" id="5423818at2759"/>
<dbReference type="GO" id="GO:0046872">
    <property type="term" value="F:metal ion binding"/>
    <property type="evidence" value="ECO:0007669"/>
    <property type="project" value="UniProtKB-KW"/>
</dbReference>
<evidence type="ECO:0000256" key="4">
    <source>
        <dbReference type="ARBA" id="ARBA00023163"/>
    </source>
</evidence>
<reference evidence="6" key="1">
    <citation type="journal article" date="2020" name="Stud. Mycol.">
        <title>101 Dothideomycetes genomes: a test case for predicting lifestyles and emergence of pathogens.</title>
        <authorList>
            <person name="Haridas S."/>
            <person name="Albert R."/>
            <person name="Binder M."/>
            <person name="Bloem J."/>
            <person name="Labutti K."/>
            <person name="Salamov A."/>
            <person name="Andreopoulos B."/>
            <person name="Baker S."/>
            <person name="Barry K."/>
            <person name="Bills G."/>
            <person name="Bluhm B."/>
            <person name="Cannon C."/>
            <person name="Castanera R."/>
            <person name="Culley D."/>
            <person name="Daum C."/>
            <person name="Ezra D."/>
            <person name="Gonzalez J."/>
            <person name="Henrissat B."/>
            <person name="Kuo A."/>
            <person name="Liang C."/>
            <person name="Lipzen A."/>
            <person name="Lutzoni F."/>
            <person name="Magnuson J."/>
            <person name="Mondo S."/>
            <person name="Nolan M."/>
            <person name="Ohm R."/>
            <person name="Pangilinan J."/>
            <person name="Park H.-J."/>
            <person name="Ramirez L."/>
            <person name="Alfaro M."/>
            <person name="Sun H."/>
            <person name="Tritt A."/>
            <person name="Yoshinaga Y."/>
            <person name="Zwiers L.-H."/>
            <person name="Turgeon B."/>
            <person name="Goodwin S."/>
            <person name="Spatafora J."/>
            <person name="Crous P."/>
            <person name="Grigoriev I."/>
        </authorList>
    </citation>
    <scope>NUCLEOTIDE SEQUENCE</scope>
    <source>
        <strain evidence="6">CBS 675.92</strain>
    </source>
</reference>
<sequence length="382" mass="42886">MLGIHDPNLSFSNFGLEPFDWPANDVDLTNLLDSQPELPPPLEQPIISASSDLVRTTSLSEDRIIQRPPASYENSLPQSPKFLIRSLIPKASVQRGASRSVTLILHTLQSYPRAMMRHDALPPFIHPEFISPGVGEKSVEPLANCISLVHMISSRVRGSRKLFWKNVRLECEHILAELLNLDKWQLLTAMQALSIYTITRLDEGETDDNNVDFLLLSTIAAIVQQIMCVDAQCNTPSAHCSYNGKPSWQDWIYEESRRRLSIVLRVVGMLVYFEPTLMCNLQTDLLLAPLPSRKQLWEADNEFKWQHESKSDDDLMSTFGLAASGDLLKLNTSHTFCADAVLYYKDPNEVAGREKSVVNWEEWCAGMDGFGALVMLAASLVG</sequence>
<evidence type="ECO:0008006" key="8">
    <source>
        <dbReference type="Google" id="ProtNLM"/>
    </source>
</evidence>
<name>A0A6A5U6E0_9PLEO</name>
<evidence type="ECO:0000313" key="6">
    <source>
        <dbReference type="EMBL" id="KAF1960713.1"/>
    </source>
</evidence>
<proteinExistence type="predicted"/>
<protein>
    <recommendedName>
        <fullName evidence="8">Transcription factor domain-containing protein</fullName>
    </recommendedName>
</protein>
<dbReference type="PANTHER" id="PTHR47660">
    <property type="entry name" value="TRANSCRIPTION FACTOR WITH C2H2 AND ZN(2)-CYS(6) DNA BINDING DOMAIN (EUROFUNG)-RELATED-RELATED"/>
    <property type="match status" value="1"/>
</dbReference>
<keyword evidence="1" id="KW-0479">Metal-binding</keyword>
<dbReference type="Proteomes" id="UP000800035">
    <property type="component" value="Unassembled WGS sequence"/>
</dbReference>
<dbReference type="EMBL" id="ML976982">
    <property type="protein sequence ID" value="KAF1960713.1"/>
    <property type="molecule type" value="Genomic_DNA"/>
</dbReference>
<evidence type="ECO:0000256" key="1">
    <source>
        <dbReference type="ARBA" id="ARBA00022723"/>
    </source>
</evidence>
<evidence type="ECO:0000256" key="5">
    <source>
        <dbReference type="ARBA" id="ARBA00023242"/>
    </source>
</evidence>
<organism evidence="6 7">
    <name type="scientific">Byssothecium circinans</name>
    <dbReference type="NCBI Taxonomy" id="147558"/>
    <lineage>
        <taxon>Eukaryota</taxon>
        <taxon>Fungi</taxon>
        <taxon>Dikarya</taxon>
        <taxon>Ascomycota</taxon>
        <taxon>Pezizomycotina</taxon>
        <taxon>Dothideomycetes</taxon>
        <taxon>Pleosporomycetidae</taxon>
        <taxon>Pleosporales</taxon>
        <taxon>Massarineae</taxon>
        <taxon>Massarinaceae</taxon>
        <taxon>Byssothecium</taxon>
    </lineage>
</organism>
<keyword evidence="4" id="KW-0804">Transcription</keyword>
<evidence type="ECO:0000256" key="2">
    <source>
        <dbReference type="ARBA" id="ARBA00022833"/>
    </source>
</evidence>
<dbReference type="PANTHER" id="PTHR47660:SF3">
    <property type="entry name" value="FINGER DOMAIN PROTEIN, PUTATIVE (AFU_ORTHOLOGUE AFUA_4G03310)-RELATED"/>
    <property type="match status" value="1"/>
</dbReference>
<evidence type="ECO:0000313" key="7">
    <source>
        <dbReference type="Proteomes" id="UP000800035"/>
    </source>
</evidence>